<accession>A0ACC3MSU1</accession>
<evidence type="ECO:0000313" key="1">
    <source>
        <dbReference type="EMBL" id="KAK3702127.1"/>
    </source>
</evidence>
<dbReference type="EMBL" id="JAUTXU010000165">
    <property type="protein sequence ID" value="KAK3702127.1"/>
    <property type="molecule type" value="Genomic_DNA"/>
</dbReference>
<name>A0ACC3MSU1_9PEZI</name>
<comment type="caution">
    <text evidence="1">The sequence shown here is derived from an EMBL/GenBank/DDBJ whole genome shotgun (WGS) entry which is preliminary data.</text>
</comment>
<dbReference type="Proteomes" id="UP001281147">
    <property type="component" value="Unassembled WGS sequence"/>
</dbReference>
<protein>
    <submittedName>
        <fullName evidence="1">Uncharacterized protein</fullName>
    </submittedName>
</protein>
<reference evidence="1" key="1">
    <citation type="submission" date="2023-07" db="EMBL/GenBank/DDBJ databases">
        <title>Black Yeasts Isolated from many extreme environments.</title>
        <authorList>
            <person name="Coleine C."/>
            <person name="Stajich J.E."/>
            <person name="Selbmann L."/>
        </authorList>
    </citation>
    <scope>NUCLEOTIDE SEQUENCE</scope>
    <source>
        <strain evidence="1">CCFEE 5714</strain>
    </source>
</reference>
<gene>
    <name evidence="1" type="ORF">LTR37_015102</name>
</gene>
<organism evidence="1 2">
    <name type="scientific">Vermiconidia calcicola</name>
    <dbReference type="NCBI Taxonomy" id="1690605"/>
    <lineage>
        <taxon>Eukaryota</taxon>
        <taxon>Fungi</taxon>
        <taxon>Dikarya</taxon>
        <taxon>Ascomycota</taxon>
        <taxon>Pezizomycotina</taxon>
        <taxon>Dothideomycetes</taxon>
        <taxon>Dothideomycetidae</taxon>
        <taxon>Mycosphaerellales</taxon>
        <taxon>Extremaceae</taxon>
        <taxon>Vermiconidia</taxon>
    </lineage>
</organism>
<evidence type="ECO:0000313" key="2">
    <source>
        <dbReference type="Proteomes" id="UP001281147"/>
    </source>
</evidence>
<keyword evidence="2" id="KW-1185">Reference proteome</keyword>
<sequence length="503" mass="53110">MALIRSLQGVAILSLFLTASARIAPFHQHHQHEAAAVGKRQEDSPVYEPGPGVSAVAPDAGVLTYITPSPGATPVAVTEQSQIVTSYIPQFTLCDLPPVGFVSISPLPLSARPTTAPYHNYSVMIRTGTGECTVIYDPTITMVCATTLTALVDKYTVTNCHQDLTFSTEYGFVLVTPTPAPESSAVLGLPGVNATARSSGPASASSRRGPAGTTASSAGVDEDASSERSDATSSSISLEAAESGATMDATSDSEPTQATSASEPIDATANSEAIDLRPTRAELSPTPGLLRRQAEGDMTAMITPAPTIETLTTYYLAPWQELTAGTAPGDVDLKVCRTFAQNDTTQCIREYQVWSTSLVTMTATSVTSINISTTIHGMAQVIVETFVANVTELLTTFNMSTTMDLEYQTEYTTTETGTRHMSTSTEPTVYQTRTVELASRTSASQDTTETTTMRITSTTYRGTTTVTLTSSTPKPTPAATEAAEEPEEASRSVDWASMPGIDT</sequence>
<proteinExistence type="predicted"/>